<feature type="transmembrane region" description="Helical" evidence="1">
    <location>
        <begin position="22"/>
        <end position="41"/>
    </location>
</feature>
<reference evidence="3" key="1">
    <citation type="journal article" date="2019" name="Int. J. Syst. Evol. Microbiol.">
        <title>The Global Catalogue of Microorganisms (GCM) 10K type strain sequencing project: providing services to taxonomists for standard genome sequencing and annotation.</title>
        <authorList>
            <consortium name="The Broad Institute Genomics Platform"/>
            <consortium name="The Broad Institute Genome Sequencing Center for Infectious Disease"/>
            <person name="Wu L."/>
            <person name="Ma J."/>
        </authorList>
    </citation>
    <scope>NUCLEOTIDE SEQUENCE [LARGE SCALE GENOMIC DNA]</scope>
    <source>
        <strain evidence="3">JCM 4737</strain>
    </source>
</reference>
<proteinExistence type="predicted"/>
<sequence>MTAHEIAADVTLAAGTGFAGPMTLSGLTMVTGAALLFGLRGSDTIKIDNKKKATGWGVAFSTLAVAAGGTFADAVKGVAEVPVTFSDAVSSGDPGMGCTAIGVTLCALGPRWKNYWWPALFGIAAGVIYTQAGGIWAVGQTIGLAIAQKIG</sequence>
<evidence type="ECO:0000256" key="1">
    <source>
        <dbReference type="SAM" id="Phobius"/>
    </source>
</evidence>
<protein>
    <submittedName>
        <fullName evidence="2">Uncharacterized protein</fullName>
    </submittedName>
</protein>
<feature type="transmembrane region" description="Helical" evidence="1">
    <location>
        <begin position="53"/>
        <end position="72"/>
    </location>
</feature>
<accession>A0ABQ3EBG5</accession>
<keyword evidence="1" id="KW-0812">Transmembrane</keyword>
<keyword evidence="1" id="KW-1133">Transmembrane helix</keyword>
<dbReference type="Proteomes" id="UP000599437">
    <property type="component" value="Unassembled WGS sequence"/>
</dbReference>
<comment type="caution">
    <text evidence="2">The sequence shown here is derived from an EMBL/GenBank/DDBJ whole genome shotgun (WGS) entry which is preliminary data.</text>
</comment>
<feature type="transmembrane region" description="Helical" evidence="1">
    <location>
        <begin position="115"/>
        <end position="139"/>
    </location>
</feature>
<keyword evidence="1" id="KW-0472">Membrane</keyword>
<organism evidence="2 3">
    <name type="scientific">Streptomyces chryseus</name>
    <dbReference type="NCBI Taxonomy" id="68186"/>
    <lineage>
        <taxon>Bacteria</taxon>
        <taxon>Bacillati</taxon>
        <taxon>Actinomycetota</taxon>
        <taxon>Actinomycetes</taxon>
        <taxon>Kitasatosporales</taxon>
        <taxon>Streptomycetaceae</taxon>
        <taxon>Streptomyces</taxon>
    </lineage>
</organism>
<dbReference type="RefSeq" id="WP_138894989.1">
    <property type="nucleotide sequence ID" value="NZ_BMVO01000039.1"/>
</dbReference>
<dbReference type="EMBL" id="BMVO01000039">
    <property type="protein sequence ID" value="GHB31126.1"/>
    <property type="molecule type" value="Genomic_DNA"/>
</dbReference>
<keyword evidence="3" id="KW-1185">Reference proteome</keyword>
<evidence type="ECO:0000313" key="2">
    <source>
        <dbReference type="EMBL" id="GHB31126.1"/>
    </source>
</evidence>
<evidence type="ECO:0000313" key="3">
    <source>
        <dbReference type="Proteomes" id="UP000599437"/>
    </source>
</evidence>
<name>A0ABQ3EBG5_9ACTN</name>
<gene>
    <name evidence="2" type="ORF">GCM10010346_63130</name>
</gene>